<feature type="transmembrane region" description="Helical" evidence="2">
    <location>
        <begin position="80"/>
        <end position="104"/>
    </location>
</feature>
<name>A0A8H6KPK4_9PEZI</name>
<organism evidence="3 4">
    <name type="scientific">Colletotrichum plurivorum</name>
    <dbReference type="NCBI Taxonomy" id="2175906"/>
    <lineage>
        <taxon>Eukaryota</taxon>
        <taxon>Fungi</taxon>
        <taxon>Dikarya</taxon>
        <taxon>Ascomycota</taxon>
        <taxon>Pezizomycotina</taxon>
        <taxon>Sordariomycetes</taxon>
        <taxon>Hypocreomycetidae</taxon>
        <taxon>Glomerellales</taxon>
        <taxon>Glomerellaceae</taxon>
        <taxon>Colletotrichum</taxon>
        <taxon>Colletotrichum orchidearum species complex</taxon>
    </lineage>
</organism>
<evidence type="ECO:0000256" key="2">
    <source>
        <dbReference type="SAM" id="Phobius"/>
    </source>
</evidence>
<dbReference type="Proteomes" id="UP000654918">
    <property type="component" value="Unassembled WGS sequence"/>
</dbReference>
<comment type="caution">
    <text evidence="3">The sequence shown here is derived from an EMBL/GenBank/DDBJ whole genome shotgun (WGS) entry which is preliminary data.</text>
</comment>
<reference evidence="3" key="1">
    <citation type="journal article" date="2020" name="Phytopathology">
        <title>Genome Sequence Resources of Colletotrichum truncatum, C. plurivorum, C. musicola, and C. sojae: Four Species Pathogenic to Soybean (Glycine max).</title>
        <authorList>
            <person name="Rogerio F."/>
            <person name="Boufleur T.R."/>
            <person name="Ciampi-Guillardi M."/>
            <person name="Sukno S.A."/>
            <person name="Thon M.R."/>
            <person name="Massola Junior N.S."/>
            <person name="Baroncelli R."/>
        </authorList>
    </citation>
    <scope>NUCLEOTIDE SEQUENCE</scope>
    <source>
        <strain evidence="3">LFN00145</strain>
    </source>
</reference>
<evidence type="ECO:0000313" key="3">
    <source>
        <dbReference type="EMBL" id="KAF6834596.1"/>
    </source>
</evidence>
<dbReference type="AlphaFoldDB" id="A0A8H6KPK4"/>
<keyword evidence="2" id="KW-0812">Transmembrane</keyword>
<feature type="region of interest" description="Disordered" evidence="1">
    <location>
        <begin position="1"/>
        <end position="74"/>
    </location>
</feature>
<keyword evidence="4" id="KW-1185">Reference proteome</keyword>
<keyword evidence="2" id="KW-0472">Membrane</keyword>
<gene>
    <name evidence="3" type="ORF">CPLU01_04881</name>
</gene>
<feature type="compositionally biased region" description="Polar residues" evidence="1">
    <location>
        <begin position="1"/>
        <end position="35"/>
    </location>
</feature>
<feature type="compositionally biased region" description="Polar residues" evidence="1">
    <location>
        <begin position="45"/>
        <end position="74"/>
    </location>
</feature>
<protein>
    <submittedName>
        <fullName evidence="3">Uncharacterized protein</fullName>
    </submittedName>
</protein>
<dbReference type="EMBL" id="WIGO01000047">
    <property type="protein sequence ID" value="KAF6834596.1"/>
    <property type="molecule type" value="Genomic_DNA"/>
</dbReference>
<evidence type="ECO:0000313" key="4">
    <source>
        <dbReference type="Proteomes" id="UP000654918"/>
    </source>
</evidence>
<keyword evidence="2" id="KW-1133">Transmembrane helix</keyword>
<sequence>MLGSSSVVPFQTSGAGVAQQTESSPNGTPTETNSLVPGGQDAPHVSSTGQIGTTGASAEASTSPSLTGSPNTSTGASAGAIAGAAVGCLIAGLLIGALAAFFVFRKKNRDRGIHTPTELTHITDIPGPKSLGPPPPASHDNDIQLSQFLLDATPDKEIAGELQSLGELVQQHVESNYHLHPVQASPQALAPVLQSLGLANLSGLAPEAIAALCIDPKTRQIGLRHVISVMIFGSTEFNSPSRFSMLPASVASLTHSMPPVEPRGGDAQATSLALSRWRSLTTFLLHPSRSQRLPLSPIEAEVAPQAQNLAAALNTYLHHFVPADQGRQHQQLDHLQLVILECTKLGYEILSQPSDWRFVYTADDAGAAGGRAVVVCPGLDKLTSKDGKAYRPPHRKAAPSVAQLAVSNY</sequence>
<accession>A0A8H6KPK4</accession>
<proteinExistence type="predicted"/>
<evidence type="ECO:0000256" key="1">
    <source>
        <dbReference type="SAM" id="MobiDB-lite"/>
    </source>
</evidence>